<dbReference type="SMART" id="SM00327">
    <property type="entry name" value="VWA"/>
    <property type="match status" value="1"/>
</dbReference>
<dbReference type="SMART" id="SM00191">
    <property type="entry name" value="Int_alpha"/>
    <property type="match status" value="5"/>
</dbReference>
<feature type="transmembrane region" description="Helical" evidence="16">
    <location>
        <begin position="1095"/>
        <end position="1121"/>
    </location>
</feature>
<evidence type="ECO:0000313" key="18">
    <source>
        <dbReference type="Ensembl" id="ENSSHAP00000016763.1"/>
    </source>
</evidence>
<evidence type="ECO:0000256" key="14">
    <source>
        <dbReference type="ARBA" id="ARBA00023180"/>
    </source>
</evidence>
<evidence type="ECO:0000256" key="13">
    <source>
        <dbReference type="ARBA" id="ARBA00023170"/>
    </source>
</evidence>
<feature type="signal peptide" evidence="16">
    <location>
        <begin position="1"/>
        <end position="17"/>
    </location>
</feature>
<evidence type="ECO:0000256" key="6">
    <source>
        <dbReference type="ARBA" id="ARBA00022737"/>
    </source>
</evidence>
<evidence type="ECO:0000256" key="2">
    <source>
        <dbReference type="ARBA" id="ARBA00008054"/>
    </source>
</evidence>
<dbReference type="InterPro" id="IPR013517">
    <property type="entry name" value="FG-GAP"/>
</dbReference>
<feature type="repeat" description="FG-GAP" evidence="15">
    <location>
        <begin position="339"/>
        <end position="390"/>
    </location>
</feature>
<evidence type="ECO:0000256" key="15">
    <source>
        <dbReference type="PROSITE-ProRule" id="PRU00803"/>
    </source>
</evidence>
<evidence type="ECO:0000256" key="4">
    <source>
        <dbReference type="ARBA" id="ARBA00022723"/>
    </source>
</evidence>
<dbReference type="KEGG" id="shr:100921928"/>
<dbReference type="GO" id="GO:0007229">
    <property type="term" value="P:integrin-mediated signaling pathway"/>
    <property type="evidence" value="ECO:0007669"/>
    <property type="project" value="UniProtKB-KW"/>
</dbReference>
<feature type="domain" description="VWFA" evidence="17">
    <location>
        <begin position="150"/>
        <end position="328"/>
    </location>
</feature>
<dbReference type="InterPro" id="IPR000413">
    <property type="entry name" value="Integrin_alpha"/>
</dbReference>
<dbReference type="Pfam" id="PF08441">
    <property type="entry name" value="Integrin_A_Ig_1"/>
    <property type="match status" value="1"/>
</dbReference>
<keyword evidence="12" id="KW-1015">Disulfide bond</keyword>
<dbReference type="PROSITE" id="PS51470">
    <property type="entry name" value="FG_GAP"/>
    <property type="match status" value="5"/>
</dbReference>
<feature type="repeat" description="FG-GAP" evidence="15">
    <location>
        <begin position="441"/>
        <end position="501"/>
    </location>
</feature>
<dbReference type="Gene3D" id="2.60.40.1530">
    <property type="entry name" value="ntegrin, alpha v. Chain A, domain 4"/>
    <property type="match status" value="1"/>
</dbReference>
<dbReference type="SUPFAM" id="SSF69318">
    <property type="entry name" value="Integrin alpha N-terminal domain"/>
    <property type="match status" value="1"/>
</dbReference>
<dbReference type="InterPro" id="IPR048633">
    <property type="entry name" value="ITGAX-like_Ig_3"/>
</dbReference>
<keyword evidence="3 16" id="KW-0812">Transmembrane</keyword>
<dbReference type="InterPro" id="IPR018184">
    <property type="entry name" value="Integrin_alpha_C_CS"/>
</dbReference>
<dbReference type="HOGENOM" id="CLU_004111_3_0_1"/>
<dbReference type="SUPFAM" id="SSF53300">
    <property type="entry name" value="vWA-like"/>
    <property type="match status" value="1"/>
</dbReference>
<dbReference type="Gene3D" id="2.60.40.1510">
    <property type="entry name" value="ntegrin, alpha v. Chain A, domain 3"/>
    <property type="match status" value="1"/>
</dbReference>
<proteinExistence type="inferred from homology"/>
<dbReference type="InParanoid" id="G3WMV8"/>
<dbReference type="GO" id="GO:0007160">
    <property type="term" value="P:cell-matrix adhesion"/>
    <property type="evidence" value="ECO:0007669"/>
    <property type="project" value="TreeGrafter"/>
</dbReference>
<dbReference type="Pfam" id="PF00092">
    <property type="entry name" value="VWA"/>
    <property type="match status" value="1"/>
</dbReference>
<dbReference type="PRINTS" id="PR00453">
    <property type="entry name" value="VWFADOMAIN"/>
</dbReference>
<dbReference type="OrthoDB" id="5317514at2759"/>
<dbReference type="GO" id="GO:0046872">
    <property type="term" value="F:metal ion binding"/>
    <property type="evidence" value="ECO:0007669"/>
    <property type="project" value="UniProtKB-KW"/>
</dbReference>
<keyword evidence="10 16" id="KW-0401">Integrin</keyword>
<dbReference type="InterPro" id="IPR002035">
    <property type="entry name" value="VWF_A"/>
</dbReference>
<dbReference type="PRINTS" id="PR01185">
    <property type="entry name" value="INTEGRINA"/>
</dbReference>
<keyword evidence="4" id="KW-0479">Metal-binding</keyword>
<feature type="repeat" description="FG-GAP" evidence="15">
    <location>
        <begin position="567"/>
        <end position="627"/>
    </location>
</feature>
<keyword evidence="13 16" id="KW-0675">Receptor</keyword>
<dbReference type="GeneID" id="100921928"/>
<keyword evidence="14" id="KW-0325">Glycoprotein</keyword>
<accession>G3WMV8</accession>
<reference evidence="18" key="3">
    <citation type="submission" date="2025-09" db="UniProtKB">
        <authorList>
            <consortium name="Ensembl"/>
        </authorList>
    </citation>
    <scope>IDENTIFICATION</scope>
</reference>
<dbReference type="Pfam" id="PF21520">
    <property type="entry name" value="ITGAX-like_Ig_3"/>
    <property type="match status" value="1"/>
</dbReference>
<dbReference type="SUPFAM" id="SSF69179">
    <property type="entry name" value="Integrin domains"/>
    <property type="match status" value="3"/>
</dbReference>
<dbReference type="Ensembl" id="ENSSHAT00000016905.2">
    <property type="protein sequence ID" value="ENSSHAP00000016763.1"/>
    <property type="gene ID" value="ENSSHAG00000014262.2"/>
</dbReference>
<dbReference type="InterPro" id="IPR028994">
    <property type="entry name" value="Integrin_alpha_N"/>
</dbReference>
<feature type="repeat" description="FG-GAP" evidence="15">
    <location>
        <begin position="504"/>
        <end position="562"/>
    </location>
</feature>
<dbReference type="GO" id="GO:0034113">
    <property type="term" value="P:heterotypic cell-cell adhesion"/>
    <property type="evidence" value="ECO:0007669"/>
    <property type="project" value="Ensembl"/>
</dbReference>
<evidence type="ECO:0000256" key="3">
    <source>
        <dbReference type="ARBA" id="ARBA00022692"/>
    </source>
</evidence>
<dbReference type="Gene3D" id="3.40.50.410">
    <property type="entry name" value="von Willebrand factor, type A domain"/>
    <property type="match status" value="1"/>
</dbReference>
<name>G3WMV8_SARHA</name>
<keyword evidence="11 16" id="KW-0472">Membrane</keyword>
<dbReference type="Gene3D" id="2.60.40.1460">
    <property type="entry name" value="Integrin domains. Chain A, domain 2"/>
    <property type="match status" value="1"/>
</dbReference>
<evidence type="ECO:0000256" key="12">
    <source>
        <dbReference type="ARBA" id="ARBA00023157"/>
    </source>
</evidence>
<dbReference type="Pfam" id="PF01839">
    <property type="entry name" value="FG-GAP"/>
    <property type="match status" value="2"/>
</dbReference>
<dbReference type="PANTHER" id="PTHR23220">
    <property type="entry name" value="INTEGRIN ALPHA"/>
    <property type="match status" value="1"/>
</dbReference>
<dbReference type="Gene3D" id="2.130.10.130">
    <property type="entry name" value="Integrin alpha, N-terminal"/>
    <property type="match status" value="1"/>
</dbReference>
<evidence type="ECO:0000256" key="10">
    <source>
        <dbReference type="ARBA" id="ARBA00023037"/>
    </source>
</evidence>
<dbReference type="InterPro" id="IPR013649">
    <property type="entry name" value="Integrin_alpha_Ig-like_1"/>
</dbReference>
<dbReference type="Pfam" id="PF00357">
    <property type="entry name" value="Integrin_alpha"/>
    <property type="match status" value="1"/>
</dbReference>
<evidence type="ECO:0000256" key="5">
    <source>
        <dbReference type="ARBA" id="ARBA00022729"/>
    </source>
</evidence>
<keyword evidence="5 16" id="KW-0732">Signal</keyword>
<dbReference type="GO" id="GO:0033627">
    <property type="term" value="P:cell adhesion mediated by integrin"/>
    <property type="evidence" value="ECO:0007669"/>
    <property type="project" value="TreeGrafter"/>
</dbReference>
<dbReference type="PROSITE" id="PS50234">
    <property type="entry name" value="VWFA"/>
    <property type="match status" value="1"/>
</dbReference>
<dbReference type="PROSITE" id="PS00242">
    <property type="entry name" value="INTEGRIN_ALPHA"/>
    <property type="match status" value="1"/>
</dbReference>
<evidence type="ECO:0000256" key="7">
    <source>
        <dbReference type="ARBA" id="ARBA00022837"/>
    </source>
</evidence>
<keyword evidence="6" id="KW-0677">Repeat</keyword>
<keyword evidence="19" id="KW-1185">Reference proteome</keyword>
<reference evidence="18" key="2">
    <citation type="submission" date="2025-08" db="UniProtKB">
        <authorList>
            <consortium name="Ensembl"/>
        </authorList>
    </citation>
    <scope>IDENTIFICATION</scope>
</reference>
<gene>
    <name evidence="18" type="primary">ITGAD</name>
</gene>
<dbReference type="Proteomes" id="UP000007648">
    <property type="component" value="Unassembled WGS sequence"/>
</dbReference>
<keyword evidence="8 16" id="KW-0130">Cell adhesion</keyword>
<evidence type="ECO:0000256" key="11">
    <source>
        <dbReference type="ARBA" id="ARBA00023136"/>
    </source>
</evidence>
<dbReference type="Gene3D" id="1.20.5.930">
    <property type="entry name" value="Bicelle-embedded integrin alpha(iib) transmembrane segment"/>
    <property type="match status" value="1"/>
</dbReference>
<comment type="subcellular location">
    <subcellularLocation>
        <location evidence="1 16">Membrane</location>
        <topology evidence="1 16">Single-pass type I membrane protein</topology>
    </subcellularLocation>
</comment>
<feature type="chain" id="PRO_5001424616" evidence="16">
    <location>
        <begin position="18"/>
        <end position="1157"/>
    </location>
</feature>
<comment type="similarity">
    <text evidence="2 16">Belongs to the integrin alpha chain family.</text>
</comment>
<keyword evidence="7" id="KW-0106">Calcium</keyword>
<evidence type="ECO:0000259" key="17">
    <source>
        <dbReference type="PROSITE" id="PS50234"/>
    </source>
</evidence>
<dbReference type="PANTHER" id="PTHR23220:SF118">
    <property type="entry name" value="INTEGRIN ALPHA-X"/>
    <property type="match status" value="1"/>
</dbReference>
<dbReference type="FunFam" id="3.40.50.410:FF:000012">
    <property type="entry name" value="Integrin, alpha 10"/>
    <property type="match status" value="1"/>
</dbReference>
<keyword evidence="9 16" id="KW-1133">Transmembrane helix</keyword>
<feature type="repeat" description="FG-GAP" evidence="15">
    <location>
        <begin position="19"/>
        <end position="76"/>
    </location>
</feature>
<reference evidence="18 19" key="1">
    <citation type="journal article" date="2011" name="Proc. Natl. Acad. Sci. U.S.A.">
        <title>Genetic diversity and population structure of the endangered marsupial Sarcophilus harrisii (Tasmanian devil).</title>
        <authorList>
            <person name="Miller W."/>
            <person name="Hayes V.M."/>
            <person name="Ratan A."/>
            <person name="Petersen D.C."/>
            <person name="Wittekindt N.E."/>
            <person name="Miller J."/>
            <person name="Walenz B."/>
            <person name="Knight J."/>
            <person name="Qi J."/>
            <person name="Zhao F."/>
            <person name="Wang Q."/>
            <person name="Bedoya-Reina O.C."/>
            <person name="Katiyar N."/>
            <person name="Tomsho L.P."/>
            <person name="Kasson L.M."/>
            <person name="Hardie R.A."/>
            <person name="Woodbridge P."/>
            <person name="Tindall E.A."/>
            <person name="Bertelsen M.F."/>
            <person name="Dixon D."/>
            <person name="Pyecroft S."/>
            <person name="Helgen K.M."/>
            <person name="Lesk A.M."/>
            <person name="Pringle T.H."/>
            <person name="Patterson N."/>
            <person name="Zhang Y."/>
            <person name="Kreiss A."/>
            <person name="Woods G.M."/>
            <person name="Jones M.E."/>
            <person name="Schuster S.C."/>
        </authorList>
    </citation>
    <scope>NUCLEOTIDE SEQUENCE [LARGE SCALE GENOMIC DNA]</scope>
</reference>
<organism evidence="18 19">
    <name type="scientific">Sarcophilus harrisii</name>
    <name type="common">Tasmanian devil</name>
    <name type="synonym">Sarcophilus laniarius</name>
    <dbReference type="NCBI Taxonomy" id="9305"/>
    <lineage>
        <taxon>Eukaryota</taxon>
        <taxon>Metazoa</taxon>
        <taxon>Chordata</taxon>
        <taxon>Craniata</taxon>
        <taxon>Vertebrata</taxon>
        <taxon>Euteleostomi</taxon>
        <taxon>Mammalia</taxon>
        <taxon>Metatheria</taxon>
        <taxon>Dasyuromorphia</taxon>
        <taxon>Dasyuridae</taxon>
        <taxon>Sarcophilus</taxon>
    </lineage>
</organism>
<protein>
    <submittedName>
        <fullName evidence="18">Integrin subunit alpha D</fullName>
    </submittedName>
</protein>
<dbReference type="GeneTree" id="ENSGT00940000160953"/>
<dbReference type="AlphaFoldDB" id="G3WMV8"/>
<dbReference type="GO" id="GO:0009897">
    <property type="term" value="C:external side of plasma membrane"/>
    <property type="evidence" value="ECO:0007669"/>
    <property type="project" value="TreeGrafter"/>
</dbReference>
<evidence type="ECO:0000256" key="16">
    <source>
        <dbReference type="RuleBase" id="RU003762"/>
    </source>
</evidence>
<evidence type="ECO:0000256" key="1">
    <source>
        <dbReference type="ARBA" id="ARBA00004479"/>
    </source>
</evidence>
<dbReference type="Pfam" id="PF20805">
    <property type="entry name" value="Integrin_A_Ig_2"/>
    <property type="match status" value="1"/>
</dbReference>
<dbReference type="InterPro" id="IPR013519">
    <property type="entry name" value="Int_alpha_beta-p"/>
</dbReference>
<dbReference type="GO" id="GO:0008305">
    <property type="term" value="C:integrin complex"/>
    <property type="evidence" value="ECO:0007669"/>
    <property type="project" value="InterPro"/>
</dbReference>
<dbReference type="GO" id="GO:0005178">
    <property type="term" value="F:integrin binding"/>
    <property type="evidence" value="ECO:0007669"/>
    <property type="project" value="TreeGrafter"/>
</dbReference>
<evidence type="ECO:0000313" key="19">
    <source>
        <dbReference type="Proteomes" id="UP000007648"/>
    </source>
</evidence>
<dbReference type="InterPro" id="IPR048285">
    <property type="entry name" value="Integrin_alpha_Ig-like_2"/>
</dbReference>
<dbReference type="FunFam" id="2.130.10.130:FF:000005">
    <property type="entry name" value="Integrin alpha L"/>
    <property type="match status" value="1"/>
</dbReference>
<dbReference type="FunCoup" id="G3WMV8">
    <property type="interactions" value="61"/>
</dbReference>
<dbReference type="InterPro" id="IPR032695">
    <property type="entry name" value="Integrin_dom_sf"/>
</dbReference>
<evidence type="ECO:0000256" key="9">
    <source>
        <dbReference type="ARBA" id="ARBA00022989"/>
    </source>
</evidence>
<sequence length="1157" mass="128313">MAAGAVFLITVLASCHGFNLDIKHPIIFQKNVASFGQSVVQFKGSRLMVGAPLVRVSAKQTGRLYECKYDTRSCLPIPLQIPQEAVNMSLGLSLATGTNSSQLLVCGPTVHQTCGKNIYMKGFCFVLDSKVQQCKTIPEALQECPKQENDIVFLIDGSASINSDEFQQMKSFVRAVIDQFKETNTQFSLMQYSNLLKTHFTFADFQKSTDWGKLVDPILQLKGLTYTATAIRKVVTELFQSWNGARKNATKILIVITDGEKFKDELQYEDVIPLADQAGIIRYAIGVGDAFEYDKAREELSIIGSKPAKEHVFWVNNFGTLKNIQEQLQEKIFSIEGTESRSSISFQHEMSQAGFSAALTSMGPVLGAVGSFDWSGGVFLYSPNQDPVFIKTSKEDMHDAYLGYSAMVAIWNGVQKLVLGAPRYQHTGKVVVFTNVGGTWEQETEVKGTQVGSYFGATLCSIDVNSDNNTDLILIGAPYYYEQNRGGQVYICPFSQQRDKWNCEVVLHGQQGYPFGRFGAALAIAGDTNGDKITDVVVGAPGEEENQGAIYLFHGVSESGFKPSYSQRISGSHLSPTLQYFGQSLSGGQDLTQDGLVDVAVGAQEHVLLLRTCPILRLEVSITFTPPELARSVFECWGQKAINREAGTAIICFTISKSTPDHLGDVSSSVAYDLALDAGRLSPRAIFAETKNWTLNRIKTLGLGNYCENVKLLLPYCVEDSVNPISLRLNFSLVGQHISSSENLRPVLEVGSQDLFTSHFPFEKNCGTDNFCEDDLDITFNFSGLQILVVGSNLELNVTVTVTNQGEDSYRTMVTFLYPPGLSYRKVSITHNWHPQQSGRIACEAAMPENKALKSTGCSINHPIFQEGAKVTFVATFDISPTATLGDKMLMKTKVSSENNTPKSNKTTFQLEVPVKYAIYLVISSKEESTKYLNFSTSEEKKSQEVKHKYQVNNLSKQNLPSSINFWVPVELNKMIVWNVTTVNSPQKISCVSERNPPRYFDFQTQIQTSPVLDCSIAVCLKIRCDISSFGVQEELDFTLKGNLSFGWVSQTLQKKLIVRSSAEIIFNESVYYQLQGQEAFLKSQTETVLEQYEIHIPILLIAGSTVGGLLLLVLITVGLFKLGFFKRHYKEMIEKNIQSIQFSNEDSFTDDLPTLK</sequence>
<dbReference type="InterPro" id="IPR036465">
    <property type="entry name" value="vWFA_dom_sf"/>
</dbReference>
<evidence type="ECO:0000256" key="8">
    <source>
        <dbReference type="ARBA" id="ARBA00022889"/>
    </source>
</evidence>